<accession>A0A822WK43</accession>
<dbReference type="Proteomes" id="UP000076205">
    <property type="component" value="Unassembled WGS sequence"/>
</dbReference>
<comment type="caution">
    <text evidence="4">The sequence shown here is derived from an EMBL/GenBank/DDBJ whole genome shotgun (WGS) entry which is preliminary data.</text>
</comment>
<gene>
    <name evidence="4" type="ORF">SAMEA2273352_01664</name>
</gene>
<evidence type="ECO:0000256" key="2">
    <source>
        <dbReference type="SAM" id="Coils"/>
    </source>
</evidence>
<sequence>MNKIEELRRQRAGINTQVQALAQIEMNGGTLSAEQLEQFSDLQAQFDELSASIERLEAAERLAATTAVPVKAAQNGRNAPAVQVKAEPAQYKGAGMTRMVMAIAAGKGDLQQAAAFAAEDLNDQGLSMAITTAANSGGALVPQNMQNEVIELLRDRTIVRKLGARSIPLPNGNLAIPRLASGSTASYVGEGKDVKASGATFDDVKLNAKTLITMVPISNQLIGRGGFNVEQLILGDIISGISTREDKAFLRDDGTNDTPKGMKAVATAGSRTLPWVADEEVNLQTIDTYLDALILMAMDGNSNMLKSGWGMSNRTYMKLFGLRDGNGNKVHPEMATGMLKGYPIERTSAIPANLGTGGKESEIYFADFNDVLIGEDGAMVVDFSREATYIDADGNTVSAFARNQSLIRVIMEHDIGFRHIEGLALGTGVTW</sequence>
<evidence type="ECO:0000256" key="1">
    <source>
        <dbReference type="ARBA" id="ARBA00004328"/>
    </source>
</evidence>
<dbReference type="AlphaFoldDB" id="A0A822WK43"/>
<proteinExistence type="predicted"/>
<feature type="domain" description="Phage capsid-like C-terminal" evidence="3">
    <location>
        <begin position="137"/>
        <end position="426"/>
    </location>
</feature>
<reference evidence="4 5" key="1">
    <citation type="submission" date="2016-03" db="EMBL/GenBank/DDBJ databases">
        <authorList>
            <consortium name="Pathogen Informatics"/>
        </authorList>
    </citation>
    <scope>NUCLEOTIDE SEQUENCE [LARGE SCALE GENOMIC DNA]</scope>
    <source>
        <strain evidence="5">e1424</strain>
    </source>
</reference>
<dbReference type="Pfam" id="PF05065">
    <property type="entry name" value="Phage_capsid"/>
    <property type="match status" value="1"/>
</dbReference>
<evidence type="ECO:0000259" key="3">
    <source>
        <dbReference type="Pfam" id="PF05065"/>
    </source>
</evidence>
<evidence type="ECO:0000313" key="5">
    <source>
        <dbReference type="Proteomes" id="UP000076205"/>
    </source>
</evidence>
<comment type="subcellular location">
    <subcellularLocation>
        <location evidence="1">Virion</location>
    </subcellularLocation>
</comment>
<dbReference type="NCBIfam" id="TIGR01554">
    <property type="entry name" value="major_cap_HK97"/>
    <property type="match status" value="1"/>
</dbReference>
<dbReference type="InterPro" id="IPR024455">
    <property type="entry name" value="Phage_capsid"/>
</dbReference>
<keyword evidence="2" id="KW-0175">Coiled coil</keyword>
<evidence type="ECO:0000313" key="4">
    <source>
        <dbReference type="EMBL" id="CZX09256.1"/>
    </source>
</evidence>
<dbReference type="Gene3D" id="3.30.2400.10">
    <property type="entry name" value="Major capsid protein gp5"/>
    <property type="match status" value="1"/>
</dbReference>
<dbReference type="SUPFAM" id="SSF56563">
    <property type="entry name" value="Major capsid protein gp5"/>
    <property type="match status" value="1"/>
</dbReference>
<protein>
    <submittedName>
        <fullName evidence="4">Peptidase U35, phage prohead HK97</fullName>
    </submittedName>
</protein>
<feature type="coiled-coil region" evidence="2">
    <location>
        <begin position="4"/>
        <end position="59"/>
    </location>
</feature>
<dbReference type="InterPro" id="IPR054612">
    <property type="entry name" value="Phage_capsid-like_C"/>
</dbReference>
<dbReference type="EMBL" id="FJYW01000003">
    <property type="protein sequence ID" value="CZX09256.1"/>
    <property type="molecule type" value="Genomic_DNA"/>
</dbReference>
<name>A0A822WK43_9ENTR</name>
<organism evidence="4 5">
    <name type="scientific">Enterobacter hormaechei</name>
    <dbReference type="NCBI Taxonomy" id="158836"/>
    <lineage>
        <taxon>Bacteria</taxon>
        <taxon>Pseudomonadati</taxon>
        <taxon>Pseudomonadota</taxon>
        <taxon>Gammaproteobacteria</taxon>
        <taxon>Enterobacterales</taxon>
        <taxon>Enterobacteriaceae</taxon>
        <taxon>Enterobacter</taxon>
        <taxon>Enterobacter cloacae complex</taxon>
    </lineage>
</organism>
<dbReference type="RefSeq" id="WP_063161989.1">
    <property type="nucleotide sequence ID" value="NZ_FJYW01000003.1"/>
</dbReference>
<dbReference type="Gene3D" id="3.30.2320.10">
    <property type="entry name" value="hypothetical protein PF0899 domain"/>
    <property type="match status" value="1"/>
</dbReference>